<dbReference type="OrthoDB" id="161830at2157"/>
<evidence type="ECO:0000313" key="3">
    <source>
        <dbReference type="Proteomes" id="UP000250085"/>
    </source>
</evidence>
<keyword evidence="3" id="KW-1185">Reference proteome</keyword>
<dbReference type="RefSeq" id="WP_088867078.1">
    <property type="nucleotide sequence ID" value="NZ_CP015106.1"/>
</dbReference>
<reference evidence="2 3" key="1">
    <citation type="submission" date="2016-04" db="EMBL/GenBank/DDBJ databases">
        <title>Complete genome sequence of Thermococcus radiotolerans type strain EJ2.</title>
        <authorList>
            <person name="Oger P.M."/>
        </authorList>
    </citation>
    <scope>NUCLEOTIDE SEQUENCE [LARGE SCALE GENOMIC DNA]</scope>
    <source>
        <strain evidence="2 3">EJ2</strain>
    </source>
</reference>
<protein>
    <submittedName>
        <fullName evidence="2">Hydantoin racemase</fullName>
    </submittedName>
</protein>
<gene>
    <name evidence="2" type="ORF">A3L10_07730</name>
</gene>
<dbReference type="InterPro" id="IPR001920">
    <property type="entry name" value="Asp/Glu_race"/>
</dbReference>
<dbReference type="InterPro" id="IPR053714">
    <property type="entry name" value="Iso_Racemase_Enz_sf"/>
</dbReference>
<sequence length="220" mass="23850">MRILVINPVGTDEWNESDRRIYETFASKDTHIDVVSLENGPRSIENRAAETEVLPLIVRKALELHGGYDGIIVNCCLDPAVDVIRSLIPTPTVGPCQASLALASVLGRKTGIVTVSKTAVPLFEELVLKYRMEKRVTSIRGIDISVPEITADEDRTVRLLREEISLAISDGADVVLLGCTGLAGFAEKVQPFFDVPILDPVASAVKIVEDIVELGGMEGE</sequence>
<dbReference type="KEGG" id="trl:A3L10_07730"/>
<dbReference type="PANTHER" id="PTHR28047:SF5">
    <property type="entry name" value="PROTEIN DCG1"/>
    <property type="match status" value="1"/>
</dbReference>
<dbReference type="Proteomes" id="UP000250085">
    <property type="component" value="Chromosome"/>
</dbReference>
<dbReference type="Gene3D" id="3.40.50.12500">
    <property type="match status" value="1"/>
</dbReference>
<accession>A0A2Z2N616</accession>
<evidence type="ECO:0000313" key="2">
    <source>
        <dbReference type="EMBL" id="ASJ15022.1"/>
    </source>
</evidence>
<proteinExistence type="inferred from homology"/>
<dbReference type="Pfam" id="PF01177">
    <property type="entry name" value="Asp_Glu_race"/>
    <property type="match status" value="1"/>
</dbReference>
<dbReference type="InterPro" id="IPR015942">
    <property type="entry name" value="Asp/Glu/hydantoin_racemase"/>
</dbReference>
<dbReference type="AlphaFoldDB" id="A0A2Z2N616"/>
<name>A0A2Z2N616_9EURY</name>
<comment type="similarity">
    <text evidence="1">Belongs to the HyuE racemase family.</text>
</comment>
<dbReference type="SUPFAM" id="SSF53681">
    <property type="entry name" value="Aspartate/glutamate racemase"/>
    <property type="match status" value="1"/>
</dbReference>
<evidence type="ECO:0000256" key="1">
    <source>
        <dbReference type="ARBA" id="ARBA00038414"/>
    </source>
</evidence>
<dbReference type="PANTHER" id="PTHR28047">
    <property type="entry name" value="PROTEIN DCG1"/>
    <property type="match status" value="1"/>
</dbReference>
<organism evidence="2 3">
    <name type="scientific">Thermococcus radiotolerans</name>
    <dbReference type="NCBI Taxonomy" id="187880"/>
    <lineage>
        <taxon>Archaea</taxon>
        <taxon>Methanobacteriati</taxon>
        <taxon>Methanobacteriota</taxon>
        <taxon>Thermococci</taxon>
        <taxon>Thermococcales</taxon>
        <taxon>Thermococcaceae</taxon>
        <taxon>Thermococcus</taxon>
    </lineage>
</organism>
<dbReference type="EMBL" id="CP015106">
    <property type="protein sequence ID" value="ASJ15022.1"/>
    <property type="molecule type" value="Genomic_DNA"/>
</dbReference>
<dbReference type="GO" id="GO:0047661">
    <property type="term" value="F:amino-acid racemase activity"/>
    <property type="evidence" value="ECO:0007669"/>
    <property type="project" value="InterPro"/>
</dbReference>
<dbReference type="GeneID" id="33328729"/>
<dbReference type="InterPro" id="IPR052186">
    <property type="entry name" value="Hydantoin_racemase-like"/>
</dbReference>